<reference evidence="2 3" key="1">
    <citation type="journal article" date="2014" name="Genome Announc.">
        <title>Draft Genome Sequence of Lutibaculum baratangense Strain AMV1T, Isolated from a Mud Volcano in Andamans, India.</title>
        <authorList>
            <person name="Singh A."/>
            <person name="Sreenivas A."/>
            <person name="Sathyanarayana Reddy G."/>
            <person name="Pinnaka A.K."/>
            <person name="Shivaji S."/>
        </authorList>
    </citation>
    <scope>NUCLEOTIDE SEQUENCE [LARGE SCALE GENOMIC DNA]</scope>
    <source>
        <strain evidence="2 3">AMV1</strain>
    </source>
</reference>
<dbReference type="EMBL" id="AWXZ01000015">
    <property type="protein sequence ID" value="ESR26369.1"/>
    <property type="molecule type" value="Genomic_DNA"/>
</dbReference>
<dbReference type="InterPro" id="IPR032609">
    <property type="entry name" value="DUF4893"/>
</dbReference>
<dbReference type="Proteomes" id="UP000017819">
    <property type="component" value="Unassembled WGS sequence"/>
</dbReference>
<keyword evidence="1" id="KW-0732">Signal</keyword>
<accession>V4RM62</accession>
<dbReference type="eggNOG" id="ENOG50318ZF">
    <property type="taxonomic scope" value="Bacteria"/>
</dbReference>
<dbReference type="Pfam" id="PF16233">
    <property type="entry name" value="DUF4893"/>
    <property type="match status" value="1"/>
</dbReference>
<dbReference type="OrthoDB" id="9153930at2"/>
<comment type="caution">
    <text evidence="2">The sequence shown here is derived from an EMBL/GenBank/DDBJ whole genome shotgun (WGS) entry which is preliminary data.</text>
</comment>
<evidence type="ECO:0000313" key="2">
    <source>
        <dbReference type="EMBL" id="ESR26369.1"/>
    </source>
</evidence>
<dbReference type="RefSeq" id="WP_023431015.1">
    <property type="nucleotide sequence ID" value="NZ_AWXZ01000015.1"/>
</dbReference>
<evidence type="ECO:0008006" key="4">
    <source>
        <dbReference type="Google" id="ProtNLM"/>
    </source>
</evidence>
<dbReference type="PROSITE" id="PS51257">
    <property type="entry name" value="PROKAR_LIPOPROTEIN"/>
    <property type="match status" value="1"/>
</dbReference>
<proteinExistence type="predicted"/>
<sequence length="196" mass="21479">MRRFATMILASLLLACPAAAQEVAPEFTELMNEADEARIARFDEALGQALIQAVKAGAFEDIETLQQAIGGEAQPTSAEGLIGDWRCRTIKIGGNLPLVAYGFFDCRIERVTGGLSLQKLSGSQRTSGRLVSLDGSRWGYVGADHYAREDPIAYDANSERNTVGILSRVGRDRLWLGMPEPQFESDFDVLELVRAR</sequence>
<organism evidence="2 3">
    <name type="scientific">Lutibaculum baratangense AMV1</name>
    <dbReference type="NCBI Taxonomy" id="631454"/>
    <lineage>
        <taxon>Bacteria</taxon>
        <taxon>Pseudomonadati</taxon>
        <taxon>Pseudomonadota</taxon>
        <taxon>Alphaproteobacteria</taxon>
        <taxon>Hyphomicrobiales</taxon>
        <taxon>Tepidamorphaceae</taxon>
        <taxon>Lutibaculum</taxon>
    </lineage>
</organism>
<keyword evidence="3" id="KW-1185">Reference proteome</keyword>
<name>V4RM62_9HYPH</name>
<dbReference type="STRING" id="631454.N177_0869"/>
<evidence type="ECO:0000313" key="3">
    <source>
        <dbReference type="Proteomes" id="UP000017819"/>
    </source>
</evidence>
<feature type="signal peptide" evidence="1">
    <location>
        <begin position="1"/>
        <end position="20"/>
    </location>
</feature>
<dbReference type="AlphaFoldDB" id="V4RM62"/>
<protein>
    <recommendedName>
        <fullName evidence="4">DUF4893 domain-containing protein</fullName>
    </recommendedName>
</protein>
<feature type="chain" id="PRO_5004728682" description="DUF4893 domain-containing protein" evidence="1">
    <location>
        <begin position="21"/>
        <end position="196"/>
    </location>
</feature>
<gene>
    <name evidence="2" type="ORF">N177_0869</name>
</gene>
<evidence type="ECO:0000256" key="1">
    <source>
        <dbReference type="SAM" id="SignalP"/>
    </source>
</evidence>